<dbReference type="PANTHER" id="PTHR43138:SF1">
    <property type="entry name" value="N-ACETYLTRANSFERASE ACA1"/>
    <property type="match status" value="1"/>
</dbReference>
<dbReference type="SUPFAM" id="SSF55729">
    <property type="entry name" value="Acyl-CoA N-acyltransferases (Nat)"/>
    <property type="match status" value="1"/>
</dbReference>
<protein>
    <submittedName>
        <fullName evidence="2">N-acetyltransferase</fullName>
    </submittedName>
</protein>
<evidence type="ECO:0000313" key="3">
    <source>
        <dbReference type="Proteomes" id="UP000593890"/>
    </source>
</evidence>
<feature type="domain" description="N-acetyltransferase" evidence="1">
    <location>
        <begin position="3"/>
        <end position="161"/>
    </location>
</feature>
<proteinExistence type="predicted"/>
<reference evidence="3" key="1">
    <citation type="submission" date="2020-07" db="EMBL/GenBank/DDBJ databases">
        <title>Complete genome sequencing of Clostridia bacterium strain 12CBH8.</title>
        <authorList>
            <person name="Sakamoto M."/>
            <person name="Murakami T."/>
            <person name="Mori H."/>
        </authorList>
    </citation>
    <scope>NUCLEOTIDE SEQUENCE [LARGE SCALE GENOMIC DNA]</scope>
    <source>
        <strain evidence="3">12CBH8</strain>
    </source>
</reference>
<evidence type="ECO:0000313" key="2">
    <source>
        <dbReference type="EMBL" id="BCI61257.1"/>
    </source>
</evidence>
<dbReference type="KEGG" id="sman:C12CBH8_18960"/>
<dbReference type="PROSITE" id="PS51186">
    <property type="entry name" value="GNAT"/>
    <property type="match status" value="1"/>
</dbReference>
<name>A0A7I8D348_9FIRM</name>
<dbReference type="EMBL" id="AP023321">
    <property type="protein sequence ID" value="BCI61257.1"/>
    <property type="molecule type" value="Genomic_DNA"/>
</dbReference>
<dbReference type="PANTHER" id="PTHR43138">
    <property type="entry name" value="ACETYLTRANSFERASE, GNAT FAMILY"/>
    <property type="match status" value="1"/>
</dbReference>
<dbReference type="AlphaFoldDB" id="A0A7I8D348"/>
<dbReference type="InterPro" id="IPR052742">
    <property type="entry name" value="Mito_N-acetyltransferase"/>
</dbReference>
<dbReference type="Pfam" id="PF00583">
    <property type="entry name" value="Acetyltransf_1"/>
    <property type="match status" value="1"/>
</dbReference>
<organism evidence="2 3">
    <name type="scientific">Solibaculum mannosilyticum</name>
    <dbReference type="NCBI Taxonomy" id="2780922"/>
    <lineage>
        <taxon>Bacteria</taxon>
        <taxon>Bacillati</taxon>
        <taxon>Bacillota</taxon>
        <taxon>Clostridia</taxon>
        <taxon>Eubacteriales</taxon>
        <taxon>Oscillospiraceae</taxon>
        <taxon>Solibaculum</taxon>
    </lineage>
</organism>
<keyword evidence="3" id="KW-1185">Reference proteome</keyword>
<accession>A0A7I8D348</accession>
<dbReference type="RefSeq" id="WP_090265268.1">
    <property type="nucleotide sequence ID" value="NZ_AP023321.1"/>
</dbReference>
<dbReference type="InterPro" id="IPR016181">
    <property type="entry name" value="Acyl_CoA_acyltransferase"/>
</dbReference>
<gene>
    <name evidence="2" type="ORF">C12CBH8_18960</name>
</gene>
<keyword evidence="2" id="KW-0808">Transferase</keyword>
<dbReference type="Gene3D" id="3.40.630.30">
    <property type="match status" value="1"/>
</dbReference>
<sequence length="161" mass="17888">MEIIFRPYEQKDIAQLTKLWNHITEEGISFPGDQLLSEQEASDMFAAQTLTACAVDGDEVLGFYILHPNAVGRCAHVANASYGVKEGCRGRGIGRRLVQHSLEQAKAHGFVGLQFNAVVETNTVAIGLYKQLGFRHVGTIQKGYHAKDGSLRDILIFYYLF</sequence>
<evidence type="ECO:0000259" key="1">
    <source>
        <dbReference type="PROSITE" id="PS51186"/>
    </source>
</evidence>
<dbReference type="Proteomes" id="UP000593890">
    <property type="component" value="Chromosome"/>
</dbReference>
<dbReference type="InterPro" id="IPR000182">
    <property type="entry name" value="GNAT_dom"/>
</dbReference>
<dbReference type="GO" id="GO:0016747">
    <property type="term" value="F:acyltransferase activity, transferring groups other than amino-acyl groups"/>
    <property type="evidence" value="ECO:0007669"/>
    <property type="project" value="InterPro"/>
</dbReference>